<evidence type="ECO:0000313" key="19">
    <source>
        <dbReference type="EMBL" id="CAI2366762.1"/>
    </source>
</evidence>
<dbReference type="InterPro" id="IPR008271">
    <property type="entry name" value="Ser/Thr_kinase_AS"/>
</dbReference>
<dbReference type="PANTHER" id="PTHR24056">
    <property type="entry name" value="CELL DIVISION PROTEIN KINASE"/>
    <property type="match status" value="1"/>
</dbReference>
<feature type="compositionally biased region" description="Basic and acidic residues" evidence="17">
    <location>
        <begin position="410"/>
        <end position="428"/>
    </location>
</feature>
<name>A0AAD1XD71_EUPCR</name>
<comment type="caution">
    <text evidence="19">The sequence shown here is derived from an EMBL/GenBank/DDBJ whole genome shotgun (WGS) entry which is preliminary data.</text>
</comment>
<dbReference type="EC" id="2.7.11.23" evidence="3"/>
<feature type="region of interest" description="Disordered" evidence="17">
    <location>
        <begin position="390"/>
        <end position="441"/>
    </location>
</feature>
<dbReference type="Proteomes" id="UP001295684">
    <property type="component" value="Unassembled WGS sequence"/>
</dbReference>
<evidence type="ECO:0000256" key="8">
    <source>
        <dbReference type="ARBA" id="ARBA00022777"/>
    </source>
</evidence>
<evidence type="ECO:0000313" key="20">
    <source>
        <dbReference type="Proteomes" id="UP001295684"/>
    </source>
</evidence>
<dbReference type="GO" id="GO:0008353">
    <property type="term" value="F:RNA polymerase II CTD heptapeptide repeat kinase activity"/>
    <property type="evidence" value="ECO:0007669"/>
    <property type="project" value="UniProtKB-EC"/>
</dbReference>
<dbReference type="Pfam" id="PF00069">
    <property type="entry name" value="Pkinase"/>
    <property type="match status" value="1"/>
</dbReference>
<keyword evidence="5 16" id="KW-0723">Serine/threonine-protein kinase</keyword>
<dbReference type="PROSITE" id="PS00107">
    <property type="entry name" value="PROTEIN_KINASE_ATP"/>
    <property type="match status" value="1"/>
</dbReference>
<feature type="domain" description="Protein kinase" evidence="18">
    <location>
        <begin position="51"/>
        <end position="351"/>
    </location>
</feature>
<dbReference type="GO" id="GO:0005634">
    <property type="term" value="C:nucleus"/>
    <property type="evidence" value="ECO:0007669"/>
    <property type="project" value="UniProtKB-SubCell"/>
</dbReference>
<dbReference type="Gene3D" id="3.30.200.20">
    <property type="entry name" value="Phosphorylase Kinase, domain 1"/>
    <property type="match status" value="1"/>
</dbReference>
<evidence type="ECO:0000256" key="12">
    <source>
        <dbReference type="ARBA" id="ARBA00039612"/>
    </source>
</evidence>
<evidence type="ECO:0000256" key="13">
    <source>
        <dbReference type="ARBA" id="ARBA00041902"/>
    </source>
</evidence>
<dbReference type="SMART" id="SM00220">
    <property type="entry name" value="S_TKc"/>
    <property type="match status" value="1"/>
</dbReference>
<feature type="compositionally biased region" description="Polar residues" evidence="17">
    <location>
        <begin position="398"/>
        <end position="408"/>
    </location>
</feature>
<evidence type="ECO:0000256" key="17">
    <source>
        <dbReference type="SAM" id="MobiDB-lite"/>
    </source>
</evidence>
<dbReference type="EC" id="2.7.11.22" evidence="4"/>
<evidence type="ECO:0000256" key="11">
    <source>
        <dbReference type="ARBA" id="ARBA00038543"/>
    </source>
</evidence>
<keyword evidence="8" id="KW-0418">Kinase</keyword>
<evidence type="ECO:0000256" key="6">
    <source>
        <dbReference type="ARBA" id="ARBA00022679"/>
    </source>
</evidence>
<evidence type="ECO:0000256" key="16">
    <source>
        <dbReference type="RuleBase" id="RU000304"/>
    </source>
</evidence>
<dbReference type="GO" id="GO:0005524">
    <property type="term" value="F:ATP binding"/>
    <property type="evidence" value="ECO:0007669"/>
    <property type="project" value="UniProtKB-UniRule"/>
</dbReference>
<comment type="similarity">
    <text evidence="2">Belongs to the protein kinase superfamily. CMGC Ser/Thr protein kinase family. CDC2/CDKX subfamily.</text>
</comment>
<dbReference type="PROSITE" id="PS50011">
    <property type="entry name" value="PROTEIN_KINASE_DOM"/>
    <property type="match status" value="1"/>
</dbReference>
<sequence length="441" mass="51359">MDAIAKLVSGEGSNEISSFQKCKHLLSQKARFRVREKTRAEKIKATRLSQCYNKELIGQGTFGQVYKADCKDPETGDVRKVALKKLKMENPDYGFPVTALREITLLKKLRDINIVILEDVYPSRESVKNGGKGSFYLQFEYVKHDLQGLLEKNVKFTLPHIKSIMKGVLKGVSYLHNSKVIHRDIKGANILINEHGIIKIADFGLARVIFPENELNYTTKVVTLWYRAPEILLGYSNYDYKVDVWSIGCFFYELFTGDVLFKGSNDQDQLERILEICGTPDPKIFKGFSKINEHYQKKFLENPKKGRLREHLVSKNCEFLDLDCIEFLCKLLTLEPEKRLSAYGAYDDDYFRHPPRACPPGEIPLLDKDTHEYETKQEKKKLIREKERLEKPIDKISDATNRYATQGKRNNRDSFNHYQKRRDNRDSETYQMRHKRAKHTE</sequence>
<gene>
    <name evidence="19" type="ORF">ECRASSUSDP1_LOCUS8036</name>
</gene>
<protein>
    <recommendedName>
        <fullName evidence="12">Cyclin-dependent kinase 2 homolog</fullName>
        <ecNumber evidence="4">2.7.11.22</ecNumber>
        <ecNumber evidence="3">2.7.11.23</ecNumber>
    </recommendedName>
    <alternativeName>
        <fullName evidence="13">Cell division control protein 2 homolog</fullName>
    </alternativeName>
    <alternativeName>
        <fullName evidence="14">cdc2-related kinase 2</fullName>
    </alternativeName>
</protein>
<dbReference type="EMBL" id="CAMPGE010007844">
    <property type="protein sequence ID" value="CAI2366762.1"/>
    <property type="molecule type" value="Genomic_DNA"/>
</dbReference>
<dbReference type="AlphaFoldDB" id="A0AAD1XD71"/>
<dbReference type="InterPro" id="IPR050108">
    <property type="entry name" value="CDK"/>
</dbReference>
<accession>A0AAD1XD71</accession>
<dbReference type="GO" id="GO:0004693">
    <property type="term" value="F:cyclin-dependent protein serine/threonine kinase activity"/>
    <property type="evidence" value="ECO:0007669"/>
    <property type="project" value="UniProtKB-EC"/>
</dbReference>
<keyword evidence="20" id="KW-1185">Reference proteome</keyword>
<evidence type="ECO:0000256" key="9">
    <source>
        <dbReference type="ARBA" id="ARBA00022840"/>
    </source>
</evidence>
<dbReference type="Gene3D" id="1.10.510.10">
    <property type="entry name" value="Transferase(Phosphotransferase) domain 1"/>
    <property type="match status" value="1"/>
</dbReference>
<evidence type="ECO:0000256" key="10">
    <source>
        <dbReference type="ARBA" id="ARBA00023242"/>
    </source>
</evidence>
<keyword evidence="9 15" id="KW-0067">ATP-binding</keyword>
<evidence type="ECO:0000259" key="18">
    <source>
        <dbReference type="PROSITE" id="PS50011"/>
    </source>
</evidence>
<dbReference type="InterPro" id="IPR017441">
    <property type="entry name" value="Protein_kinase_ATP_BS"/>
</dbReference>
<reference evidence="19" key="1">
    <citation type="submission" date="2023-07" db="EMBL/GenBank/DDBJ databases">
        <authorList>
            <consortium name="AG Swart"/>
            <person name="Singh M."/>
            <person name="Singh A."/>
            <person name="Seah K."/>
            <person name="Emmerich C."/>
        </authorList>
    </citation>
    <scope>NUCLEOTIDE SEQUENCE</scope>
    <source>
        <strain evidence="19">DP1</strain>
    </source>
</reference>
<keyword evidence="10" id="KW-0539">Nucleus</keyword>
<dbReference type="InterPro" id="IPR011009">
    <property type="entry name" value="Kinase-like_dom_sf"/>
</dbReference>
<keyword evidence="7 15" id="KW-0547">Nucleotide-binding</keyword>
<feature type="binding site" evidence="15">
    <location>
        <position position="84"/>
    </location>
    <ligand>
        <name>ATP</name>
        <dbReference type="ChEBI" id="CHEBI:30616"/>
    </ligand>
</feature>
<organism evidence="19 20">
    <name type="scientific">Euplotes crassus</name>
    <dbReference type="NCBI Taxonomy" id="5936"/>
    <lineage>
        <taxon>Eukaryota</taxon>
        <taxon>Sar</taxon>
        <taxon>Alveolata</taxon>
        <taxon>Ciliophora</taxon>
        <taxon>Intramacronucleata</taxon>
        <taxon>Spirotrichea</taxon>
        <taxon>Hypotrichia</taxon>
        <taxon>Euplotida</taxon>
        <taxon>Euplotidae</taxon>
        <taxon>Moneuplotes</taxon>
    </lineage>
</organism>
<dbReference type="PROSITE" id="PS00108">
    <property type="entry name" value="PROTEIN_KINASE_ST"/>
    <property type="match status" value="1"/>
</dbReference>
<dbReference type="SUPFAM" id="SSF56112">
    <property type="entry name" value="Protein kinase-like (PK-like)"/>
    <property type="match status" value="1"/>
</dbReference>
<comment type="subunit">
    <text evidence="11">May form a complex composed of at least the catalytic subunit CRK2 and a cyclin.</text>
</comment>
<evidence type="ECO:0000256" key="3">
    <source>
        <dbReference type="ARBA" id="ARBA00012409"/>
    </source>
</evidence>
<evidence type="ECO:0000256" key="2">
    <source>
        <dbReference type="ARBA" id="ARBA00006485"/>
    </source>
</evidence>
<feature type="compositionally biased region" description="Basic residues" evidence="17">
    <location>
        <begin position="432"/>
        <end position="441"/>
    </location>
</feature>
<comment type="subcellular location">
    <subcellularLocation>
        <location evidence="1">Nucleus</location>
    </subcellularLocation>
</comment>
<evidence type="ECO:0000256" key="14">
    <source>
        <dbReference type="ARBA" id="ARBA00042858"/>
    </source>
</evidence>
<evidence type="ECO:0000256" key="15">
    <source>
        <dbReference type="PROSITE-ProRule" id="PRU10141"/>
    </source>
</evidence>
<evidence type="ECO:0000256" key="4">
    <source>
        <dbReference type="ARBA" id="ARBA00012425"/>
    </source>
</evidence>
<evidence type="ECO:0000256" key="7">
    <source>
        <dbReference type="ARBA" id="ARBA00022741"/>
    </source>
</evidence>
<keyword evidence="6" id="KW-0808">Transferase</keyword>
<dbReference type="FunFam" id="1.10.510.10:FF:000624">
    <property type="entry name" value="Mitogen-activated protein kinase"/>
    <property type="match status" value="1"/>
</dbReference>
<evidence type="ECO:0000256" key="5">
    <source>
        <dbReference type="ARBA" id="ARBA00022527"/>
    </source>
</evidence>
<proteinExistence type="inferred from homology"/>
<evidence type="ECO:0000256" key="1">
    <source>
        <dbReference type="ARBA" id="ARBA00004123"/>
    </source>
</evidence>
<dbReference type="InterPro" id="IPR000719">
    <property type="entry name" value="Prot_kinase_dom"/>
</dbReference>
<dbReference type="PANTHER" id="PTHR24056:SF233">
    <property type="entry name" value="CYCLIN-DEPENDENT KINASE 9"/>
    <property type="match status" value="1"/>
</dbReference>